<sequence>MSSYAASPSDVNILDRLASLPVELQHQVLFEFLTVSSPCALSLFVPDWGVCTHAADPVNAIYDLQRIDVYTRGAGVVKGRFETRVGHDVNNHVFFPMVKRTTPNDSSALMGELARRFPAAMERALRDVERRGLRCFEQLWPAGPDDEIGKYMAGGALMFREQSEAARGRCADGLDTGPTAAKPAKPRHLMFSGFPRDPWRELRLRRNALTRFRLEMKLFVERGPELLAVEWSAMTQLETLYLDLRAYGRGQANEDSIRLGAAEMACLRLESLVIAGLRSGDRYVRCPGWQLCDWETDEKEVDGGVNWVKVFCGAVREGGSLVFVDRRMLDISWEGWRMRAEKEGLLPEVEKVTAVESGNAAYLRHVDKVLSGGFEVVQASHGCRKKLPDDDVAADLALLPKATE</sequence>
<dbReference type="EMBL" id="BPPX01000036">
    <property type="protein sequence ID" value="GJC88841.1"/>
    <property type="molecule type" value="Genomic_DNA"/>
</dbReference>
<organism evidence="1 2">
    <name type="scientific">Colletotrichum liriopes</name>
    <dbReference type="NCBI Taxonomy" id="708192"/>
    <lineage>
        <taxon>Eukaryota</taxon>
        <taxon>Fungi</taxon>
        <taxon>Dikarya</taxon>
        <taxon>Ascomycota</taxon>
        <taxon>Pezizomycotina</taxon>
        <taxon>Sordariomycetes</taxon>
        <taxon>Hypocreomycetidae</taxon>
        <taxon>Glomerellales</taxon>
        <taxon>Glomerellaceae</taxon>
        <taxon>Colletotrichum</taxon>
        <taxon>Colletotrichum spaethianum species complex</taxon>
    </lineage>
</organism>
<dbReference type="AlphaFoldDB" id="A0AA37LYP4"/>
<reference evidence="1 2" key="1">
    <citation type="submission" date="2021-07" db="EMBL/GenBank/DDBJ databases">
        <title>Genome data of Colletotrichum spaethianum.</title>
        <authorList>
            <person name="Utami Y.D."/>
            <person name="Hiruma K."/>
        </authorList>
    </citation>
    <scope>NUCLEOTIDE SEQUENCE [LARGE SCALE GENOMIC DNA]</scope>
    <source>
        <strain evidence="1 2">MAFF 242679</strain>
    </source>
</reference>
<comment type="caution">
    <text evidence="1">The sequence shown here is derived from an EMBL/GenBank/DDBJ whole genome shotgun (WGS) entry which is preliminary data.</text>
</comment>
<keyword evidence="2" id="KW-1185">Reference proteome</keyword>
<evidence type="ECO:0000313" key="1">
    <source>
        <dbReference type="EMBL" id="GJC88841.1"/>
    </source>
</evidence>
<dbReference type="Proteomes" id="UP001055172">
    <property type="component" value="Unassembled WGS sequence"/>
</dbReference>
<accession>A0AA37LYP4</accession>
<proteinExistence type="predicted"/>
<gene>
    <name evidence="1" type="ORF">ColLi_11679</name>
</gene>
<evidence type="ECO:0000313" key="2">
    <source>
        <dbReference type="Proteomes" id="UP001055172"/>
    </source>
</evidence>
<name>A0AA37LYP4_9PEZI</name>
<protein>
    <submittedName>
        <fullName evidence="1">Uncharacterized protein</fullName>
    </submittedName>
</protein>